<dbReference type="AlphaFoldDB" id="A0ABD3MWI7"/>
<gene>
    <name evidence="2" type="ORF">ACHAW5_007927</name>
</gene>
<reference evidence="2 3" key="1">
    <citation type="submission" date="2024-10" db="EMBL/GenBank/DDBJ databases">
        <title>Updated reference genomes for cyclostephanoid diatoms.</title>
        <authorList>
            <person name="Roberts W.R."/>
            <person name="Alverson A.J."/>
        </authorList>
    </citation>
    <scope>NUCLEOTIDE SEQUENCE [LARGE SCALE GENOMIC DNA]</scope>
    <source>
        <strain evidence="2 3">AJA276-08</strain>
    </source>
</reference>
<sequence>MVGGELHVTVEDAHLIVEAVPVNESGFDEGNEAGKSPQKTNFDRSTSSTLSEADMPTLAKRNEESKMGAKIQKKSLLARYLSMIPHLFLRDCKLSLLLPAEVGDDENANDFCDDDCTVLEFGIEFLTVTSGDDFLDVLRYHTGNQTSDGPQTPNQQRDYRQSSSAASETPSSNSERHNNDGSENNLFARKRIRTGKGPEGGVWLRILPPLGKMMLPHRVRHSGEPIWARTRFVDSSESIFFRCSGVDLHARMLVDIVEDETYEISNAWSSDEYDDYTLDSMLFGVDYVDPISLTRNQIKYKMRKEKIRNPLSSVDVNNTDKNGIQSIPYASNFHWIAQRAHRSGCTSSHLPLNECFYCWNECVQHKLITDSPMNEQMPLPGFVFCLSMSDPLELNVDRGSLEALGHLKSLLISTNEQSYEEVENPHQRTEDVDVSKKDETPNKTSSWDFDDKSFPPFMQPDAIYLSSLYVSKVIIRVEAIQPRLQSTLSFRYWEFVGQSIQLEQSQVDADEHFLRDVTFYVRSMECKDFTGVCERNLFVSGLDTNTAIDIHGREGEVLLPCTASRVLGVSYPTANTPLKSYAFHARLIQSDFPNESTSTYGISYVNIQMGAVDIAVDNTLVGDITNASCEAASIFNDEGSNTSDVEKPKHDSKKTSTWLCHVSTVGGIISYEPVIKMKIPWSKIRLRSGSEGISFESDLHKLGIEYGTYMFERAKKPSIIPLCDLTESLRMHILLYLDDLTSLEKVLNIKKKKSSTFLRSHVINKKLSNLGATLLKKTRCQTEISRRNNVLGRLQSLDNDSLEALLAMHERSLDSLGGSPNKLR</sequence>
<keyword evidence="3" id="KW-1185">Reference proteome</keyword>
<feature type="compositionally biased region" description="Basic and acidic residues" evidence="1">
    <location>
        <begin position="423"/>
        <end position="441"/>
    </location>
</feature>
<feature type="region of interest" description="Disordered" evidence="1">
    <location>
        <begin position="141"/>
        <end position="191"/>
    </location>
</feature>
<evidence type="ECO:0000313" key="2">
    <source>
        <dbReference type="EMBL" id="KAL3768193.1"/>
    </source>
</evidence>
<comment type="caution">
    <text evidence="2">The sequence shown here is derived from an EMBL/GenBank/DDBJ whole genome shotgun (WGS) entry which is preliminary data.</text>
</comment>
<evidence type="ECO:0000256" key="1">
    <source>
        <dbReference type="SAM" id="MobiDB-lite"/>
    </source>
</evidence>
<organism evidence="2 3">
    <name type="scientific">Stephanodiscus triporus</name>
    <dbReference type="NCBI Taxonomy" id="2934178"/>
    <lineage>
        <taxon>Eukaryota</taxon>
        <taxon>Sar</taxon>
        <taxon>Stramenopiles</taxon>
        <taxon>Ochrophyta</taxon>
        <taxon>Bacillariophyta</taxon>
        <taxon>Coscinodiscophyceae</taxon>
        <taxon>Thalassiosirophycidae</taxon>
        <taxon>Stephanodiscales</taxon>
        <taxon>Stephanodiscaceae</taxon>
        <taxon>Stephanodiscus</taxon>
    </lineage>
</organism>
<protein>
    <recommendedName>
        <fullName evidence="4">F-box domain-containing protein</fullName>
    </recommendedName>
</protein>
<accession>A0ABD3MWI7</accession>
<evidence type="ECO:0000313" key="3">
    <source>
        <dbReference type="Proteomes" id="UP001530315"/>
    </source>
</evidence>
<dbReference type="Proteomes" id="UP001530315">
    <property type="component" value="Unassembled WGS sequence"/>
</dbReference>
<name>A0ABD3MWI7_9STRA</name>
<proteinExistence type="predicted"/>
<feature type="compositionally biased region" description="Low complexity" evidence="1">
    <location>
        <begin position="162"/>
        <end position="173"/>
    </location>
</feature>
<feature type="region of interest" description="Disordered" evidence="1">
    <location>
        <begin position="25"/>
        <end position="66"/>
    </location>
</feature>
<feature type="compositionally biased region" description="Polar residues" evidence="1">
    <location>
        <begin position="37"/>
        <end position="51"/>
    </location>
</feature>
<dbReference type="EMBL" id="JALLAZ020001685">
    <property type="protein sequence ID" value="KAL3768193.1"/>
    <property type="molecule type" value="Genomic_DNA"/>
</dbReference>
<evidence type="ECO:0008006" key="4">
    <source>
        <dbReference type="Google" id="ProtNLM"/>
    </source>
</evidence>
<feature type="region of interest" description="Disordered" evidence="1">
    <location>
        <begin position="418"/>
        <end position="446"/>
    </location>
</feature>
<feature type="compositionally biased region" description="Polar residues" evidence="1">
    <location>
        <begin position="142"/>
        <end position="156"/>
    </location>
</feature>